<organism evidence="3 4">
    <name type="scientific">Nocardiopsis flavescens</name>
    <dbReference type="NCBI Taxonomy" id="758803"/>
    <lineage>
        <taxon>Bacteria</taxon>
        <taxon>Bacillati</taxon>
        <taxon>Actinomycetota</taxon>
        <taxon>Actinomycetes</taxon>
        <taxon>Streptosporangiales</taxon>
        <taxon>Nocardiopsidaceae</taxon>
        <taxon>Nocardiopsis</taxon>
    </lineage>
</organism>
<keyword evidence="1" id="KW-0812">Transmembrane</keyword>
<dbReference type="RefSeq" id="WP_073381384.1">
    <property type="nucleotide sequence ID" value="NZ_FQZK01000016.1"/>
</dbReference>
<evidence type="ECO:0000313" key="4">
    <source>
        <dbReference type="Proteomes" id="UP000184452"/>
    </source>
</evidence>
<dbReference type="Pfam" id="PF14340">
    <property type="entry name" value="DUF4395"/>
    <property type="match status" value="1"/>
</dbReference>
<feature type="transmembrane region" description="Helical" evidence="1">
    <location>
        <begin position="102"/>
        <end position="128"/>
    </location>
</feature>
<dbReference type="AlphaFoldDB" id="A0A1M6QTW3"/>
<feature type="transmembrane region" description="Helical" evidence="1">
    <location>
        <begin position="36"/>
        <end position="56"/>
    </location>
</feature>
<accession>A0A1M6QTW3</accession>
<dbReference type="InterPro" id="IPR016942">
    <property type="entry name" value="UCP030042"/>
</dbReference>
<name>A0A1M6QTW3_9ACTN</name>
<evidence type="ECO:0000313" key="3">
    <source>
        <dbReference type="EMBL" id="SHK23759.1"/>
    </source>
</evidence>
<dbReference type="PIRSF" id="PIRSF030042">
    <property type="entry name" value="UCP030042"/>
    <property type="match status" value="1"/>
</dbReference>
<feature type="domain" description="DUF4395" evidence="2">
    <location>
        <begin position="3"/>
        <end position="132"/>
    </location>
</feature>
<dbReference type="InterPro" id="IPR025508">
    <property type="entry name" value="DUF4395"/>
</dbReference>
<evidence type="ECO:0000256" key="1">
    <source>
        <dbReference type="SAM" id="Phobius"/>
    </source>
</evidence>
<keyword evidence="1" id="KW-0472">Membrane</keyword>
<keyword evidence="1" id="KW-1133">Transmembrane helix</keyword>
<feature type="transmembrane region" description="Helical" evidence="1">
    <location>
        <begin position="77"/>
        <end position="96"/>
    </location>
</feature>
<gene>
    <name evidence="3" type="ORF">SAMN05421803_11628</name>
</gene>
<protein>
    <recommendedName>
        <fullName evidence="2">DUF4395 domain-containing protein</fullName>
    </recommendedName>
</protein>
<evidence type="ECO:0000259" key="2">
    <source>
        <dbReference type="Pfam" id="PF14340"/>
    </source>
</evidence>
<dbReference type="Proteomes" id="UP000184452">
    <property type="component" value="Unassembled WGS sequence"/>
</dbReference>
<dbReference type="STRING" id="758803.SAMN05421803_11628"/>
<proteinExistence type="predicted"/>
<sequence>MQVDPRGQRFAAALTTLVLAAALAFAQPWILGFQAAVFAIGLLAGVRNSPYALLFSAVVRPRSGPPSATEDARPPRFAQGVGLAFAAVGLIGYLVGPDWLGAAATALALTAAFLNAAFGFCAGCEMYLLGRRLTAAGKTA</sequence>
<dbReference type="EMBL" id="FQZK01000016">
    <property type="protein sequence ID" value="SHK23759.1"/>
    <property type="molecule type" value="Genomic_DNA"/>
</dbReference>
<reference evidence="3 4" key="1">
    <citation type="submission" date="2016-11" db="EMBL/GenBank/DDBJ databases">
        <authorList>
            <person name="Jaros S."/>
            <person name="Januszkiewicz K."/>
            <person name="Wedrychowicz H."/>
        </authorList>
    </citation>
    <scope>NUCLEOTIDE SEQUENCE [LARGE SCALE GENOMIC DNA]</scope>
    <source>
        <strain evidence="3 4">CGMCC 4.5723</strain>
    </source>
</reference>
<keyword evidence="4" id="KW-1185">Reference proteome</keyword>
<dbReference type="OrthoDB" id="345402at2"/>